<dbReference type="SUPFAM" id="SSF52540">
    <property type="entry name" value="P-loop containing nucleoside triphosphate hydrolases"/>
    <property type="match status" value="1"/>
</dbReference>
<dbReference type="Gene3D" id="3.40.1360.10">
    <property type="match status" value="1"/>
</dbReference>
<gene>
    <name evidence="2" type="ORF">MicloDRAFT_00064490</name>
</gene>
<keyword evidence="2" id="KW-0347">Helicase</keyword>
<dbReference type="Gene3D" id="3.40.50.300">
    <property type="entry name" value="P-loop containing nucleotide triphosphate hydrolases"/>
    <property type="match status" value="1"/>
</dbReference>
<evidence type="ECO:0000259" key="1">
    <source>
        <dbReference type="PROSITE" id="PS51199"/>
    </source>
</evidence>
<dbReference type="CDD" id="cd01029">
    <property type="entry name" value="TOPRIM_primases"/>
    <property type="match status" value="1"/>
</dbReference>
<proteinExistence type="predicted"/>
<dbReference type="Proteomes" id="UP000003947">
    <property type="component" value="Unassembled WGS sequence"/>
</dbReference>
<dbReference type="RefSeq" id="WP_009494203.1">
    <property type="nucleotide sequence ID" value="NZ_CP141048.1"/>
</dbReference>
<dbReference type="InterPro" id="IPR007694">
    <property type="entry name" value="DNA_helicase_DnaB-like_C"/>
</dbReference>
<dbReference type="GO" id="GO:0003697">
    <property type="term" value="F:single-stranded DNA binding"/>
    <property type="evidence" value="ECO:0007669"/>
    <property type="project" value="InterPro"/>
</dbReference>
<dbReference type="PANTHER" id="PTHR12873">
    <property type="entry name" value="T7-LIKE MITOCHONDRIAL DNA HELICASE"/>
    <property type="match status" value="1"/>
</dbReference>
<name>I4YP30_9HYPH</name>
<dbReference type="SUPFAM" id="SSF56731">
    <property type="entry name" value="DNA primase core"/>
    <property type="match status" value="1"/>
</dbReference>
<dbReference type="PROSITE" id="PS51199">
    <property type="entry name" value="SF4_HELICASE"/>
    <property type="match status" value="1"/>
</dbReference>
<dbReference type="InterPro" id="IPR027417">
    <property type="entry name" value="P-loop_NTPase"/>
</dbReference>
<dbReference type="OrthoDB" id="1038270at2"/>
<keyword evidence="3" id="KW-1185">Reference proteome</keyword>
<feature type="domain" description="SF4 helicase" evidence="1">
    <location>
        <begin position="218"/>
        <end position="483"/>
    </location>
</feature>
<dbReference type="GO" id="GO:0005524">
    <property type="term" value="F:ATP binding"/>
    <property type="evidence" value="ECO:0007669"/>
    <property type="project" value="InterPro"/>
</dbReference>
<dbReference type="Pfam" id="PF03796">
    <property type="entry name" value="DnaB_C"/>
    <property type="match status" value="1"/>
</dbReference>
<dbReference type="GO" id="GO:0043139">
    <property type="term" value="F:5'-3' DNA helicase activity"/>
    <property type="evidence" value="ECO:0007669"/>
    <property type="project" value="InterPro"/>
</dbReference>
<evidence type="ECO:0000313" key="3">
    <source>
        <dbReference type="Proteomes" id="UP000003947"/>
    </source>
</evidence>
<sequence length="488" mass="54444">MISELHTRWLEKRGISDETAVRFGICTVDGALKFPFTEQGKEVGAKFRGANKKFWQESGGKRTFWNADALDDPALEQGSMPLIITEGEIDALTAIECGFPLTVSVPDGAPPAVGEPTVNNPLDDQTGKFQFMFNNRDRLKRIKRFVLAVDNDPPGIRLASELVRRLGASRCSFVTYPEGCKDLNEVLTQCGPEGVTEVLNGAKPYPVKGLYKLEDYPPAEPIRTVGTGWATVDKHFKLFPGAFTVVTGIPGHGKTTWTMGMSINIARNFGWKTAVFSPEMPTVPHLHNKLRTIASGLPLYRVLQDRQILRETDQFLNEAFVFLDADPEEGIDEDMTLEWVIERAHDAVHRHGIKHLIIDPWNEVEHAKPAGEAMPDYIGRGIRMLKRFAKERQVAVTVIVHPTKAVAGDNPRMPNLYDCEGSAHWYNKPDLGVVVGRDPENPESPHTVIRIAKVRFKGTGMKGDVLMKYEEDTERFLQLDPSYQGEGA</sequence>
<dbReference type="AlphaFoldDB" id="I4YP30"/>
<protein>
    <submittedName>
        <fullName evidence="2">Replicative DNA helicase</fullName>
    </submittedName>
</protein>
<evidence type="ECO:0000313" key="2">
    <source>
        <dbReference type="EMBL" id="EIM25722.1"/>
    </source>
</evidence>
<reference evidence="2 3" key="1">
    <citation type="submission" date="2012-02" db="EMBL/GenBank/DDBJ databases">
        <title>Improved High-Quality Draft sequence of Microvirga sp. WSM3557.</title>
        <authorList>
            <consortium name="US DOE Joint Genome Institute"/>
            <person name="Lucas S."/>
            <person name="Han J."/>
            <person name="Lapidus A."/>
            <person name="Cheng J.-F."/>
            <person name="Goodwin L."/>
            <person name="Pitluck S."/>
            <person name="Peters L."/>
            <person name="Zhang X."/>
            <person name="Detter J.C."/>
            <person name="Han C."/>
            <person name="Tapia R."/>
            <person name="Land M."/>
            <person name="Hauser L."/>
            <person name="Kyrpides N."/>
            <person name="Ivanova N."/>
            <person name="Pagani I."/>
            <person name="Brau L."/>
            <person name="Yates R."/>
            <person name="O'Hara G."/>
            <person name="Rui T."/>
            <person name="Howieson J."/>
            <person name="Reeve W."/>
            <person name="Woyke T."/>
        </authorList>
    </citation>
    <scope>NUCLEOTIDE SEQUENCE [LARGE SCALE GENOMIC DNA]</scope>
    <source>
        <strain evidence="2 3">WSM3557</strain>
    </source>
</reference>
<dbReference type="PATRIC" id="fig|864069.3.peg.6903"/>
<dbReference type="GO" id="GO:0006260">
    <property type="term" value="P:DNA replication"/>
    <property type="evidence" value="ECO:0007669"/>
    <property type="project" value="InterPro"/>
</dbReference>
<dbReference type="STRING" id="864069.MicloDRAFT_00064490"/>
<keyword evidence="2" id="KW-0067">ATP-binding</keyword>
<keyword evidence="2" id="KW-0547">Nucleotide-binding</keyword>
<dbReference type="InterPro" id="IPR027032">
    <property type="entry name" value="Twinkle-like"/>
</dbReference>
<dbReference type="InterPro" id="IPR034154">
    <property type="entry name" value="TOPRIM_DnaG/twinkle"/>
</dbReference>
<dbReference type="EMBL" id="JH660647">
    <property type="protein sequence ID" value="EIM25722.1"/>
    <property type="molecule type" value="Genomic_DNA"/>
</dbReference>
<keyword evidence="2" id="KW-0378">Hydrolase</keyword>
<dbReference type="Pfam" id="PF13155">
    <property type="entry name" value="Toprim_2"/>
    <property type="match status" value="1"/>
</dbReference>
<dbReference type="eggNOG" id="COG0305">
    <property type="taxonomic scope" value="Bacteria"/>
</dbReference>
<dbReference type="PANTHER" id="PTHR12873:SF0">
    <property type="entry name" value="TWINKLE MTDNA HELICASE"/>
    <property type="match status" value="1"/>
</dbReference>
<dbReference type="HOGENOM" id="CLU_020382_1_0_5"/>
<accession>I4YP30</accession>
<organism evidence="2 3">
    <name type="scientific">Microvirga lotononidis</name>
    <dbReference type="NCBI Taxonomy" id="864069"/>
    <lineage>
        <taxon>Bacteria</taxon>
        <taxon>Pseudomonadati</taxon>
        <taxon>Pseudomonadota</taxon>
        <taxon>Alphaproteobacteria</taxon>
        <taxon>Hyphomicrobiales</taxon>
        <taxon>Methylobacteriaceae</taxon>
        <taxon>Microvirga</taxon>
    </lineage>
</organism>